<accession>A0A1X7JR86</accession>
<dbReference type="EMBL" id="FXAU01000003">
    <property type="protein sequence ID" value="SMG30479.1"/>
    <property type="molecule type" value="Genomic_DNA"/>
</dbReference>
<dbReference type="CDD" id="cd04301">
    <property type="entry name" value="NAT_SF"/>
    <property type="match status" value="1"/>
</dbReference>
<dbReference type="PROSITE" id="PS51186">
    <property type="entry name" value="GNAT"/>
    <property type="match status" value="1"/>
</dbReference>
<dbReference type="Pfam" id="PF00583">
    <property type="entry name" value="Acetyltransf_1"/>
    <property type="match status" value="1"/>
</dbReference>
<keyword evidence="3" id="KW-1185">Reference proteome</keyword>
<dbReference type="GO" id="GO:0016747">
    <property type="term" value="F:acyltransferase activity, transferring groups other than amino-acyl groups"/>
    <property type="evidence" value="ECO:0007669"/>
    <property type="project" value="InterPro"/>
</dbReference>
<dbReference type="STRING" id="561061.SAMN05660862_2037"/>
<evidence type="ECO:0000313" key="3">
    <source>
        <dbReference type="Proteomes" id="UP000192980"/>
    </source>
</evidence>
<dbReference type="AlphaFoldDB" id="A0A1X7JR86"/>
<name>A0A1X7JR86_9SPHI</name>
<dbReference type="InterPro" id="IPR016181">
    <property type="entry name" value="Acyl_CoA_acyltransferase"/>
</dbReference>
<evidence type="ECO:0000313" key="2">
    <source>
        <dbReference type="EMBL" id="SMG30479.1"/>
    </source>
</evidence>
<protein>
    <submittedName>
        <fullName evidence="2">Acetyltransferase (GNAT) domain-containing protein</fullName>
    </submittedName>
</protein>
<dbReference type="InterPro" id="IPR000182">
    <property type="entry name" value="GNAT_dom"/>
</dbReference>
<feature type="domain" description="N-acetyltransferase" evidence="1">
    <location>
        <begin position="12"/>
        <end position="172"/>
    </location>
</feature>
<organism evidence="2 3">
    <name type="scientific">Sphingobacterium psychroaquaticum</name>
    <dbReference type="NCBI Taxonomy" id="561061"/>
    <lineage>
        <taxon>Bacteria</taxon>
        <taxon>Pseudomonadati</taxon>
        <taxon>Bacteroidota</taxon>
        <taxon>Sphingobacteriia</taxon>
        <taxon>Sphingobacteriales</taxon>
        <taxon>Sphingobacteriaceae</taxon>
        <taxon>Sphingobacterium</taxon>
    </lineage>
</organism>
<dbReference type="SUPFAM" id="SSF55729">
    <property type="entry name" value="Acyl-CoA N-acyltransferases (Nat)"/>
    <property type="match status" value="1"/>
</dbReference>
<gene>
    <name evidence="2" type="ORF">SAMN05660862_2037</name>
</gene>
<evidence type="ECO:0000259" key="1">
    <source>
        <dbReference type="PROSITE" id="PS51186"/>
    </source>
</evidence>
<dbReference type="Proteomes" id="UP000192980">
    <property type="component" value="Unassembled WGS sequence"/>
</dbReference>
<keyword evidence="2" id="KW-0808">Transferase</keyword>
<dbReference type="Gene3D" id="3.40.630.30">
    <property type="match status" value="1"/>
</dbReference>
<reference evidence="2 3" key="1">
    <citation type="submission" date="2017-04" db="EMBL/GenBank/DDBJ databases">
        <authorList>
            <person name="Afonso C.L."/>
            <person name="Miller P.J."/>
            <person name="Scott M.A."/>
            <person name="Spackman E."/>
            <person name="Goraichik I."/>
            <person name="Dimitrov K.M."/>
            <person name="Suarez D.L."/>
            <person name="Swayne D.E."/>
        </authorList>
    </citation>
    <scope>NUCLEOTIDE SEQUENCE [LARGE SCALE GENOMIC DNA]</scope>
    <source>
        <strain evidence="2 3">DSM 22418</strain>
    </source>
</reference>
<proteinExistence type="predicted"/>
<sequence>MSAENTRSGNRYTLEHMVPSQWELYKSIRLEALQTNPEVFGSNYAKEVLYTQENWVSFLADSTRAIFGLWRQGEIVGLTAVALHRDDPTKAILYSTFIKEEHRARGLSRLFYEARIEWARSQGCAAVVVSHRQGNDASMAANQRYGFIYTHTEQTQWPDGTVDDELMYILEL</sequence>